<dbReference type="AlphaFoldDB" id="A0AAI9UH91"/>
<protein>
    <submittedName>
        <fullName evidence="2">Uncharacterized protein</fullName>
    </submittedName>
</protein>
<proteinExistence type="predicted"/>
<comment type="caution">
    <text evidence="2">The sequence shown here is derived from an EMBL/GenBank/DDBJ whole genome shotgun (WGS) entry which is preliminary data.</text>
</comment>
<dbReference type="Proteomes" id="UP001239213">
    <property type="component" value="Unassembled WGS sequence"/>
</dbReference>
<evidence type="ECO:0000313" key="2">
    <source>
        <dbReference type="EMBL" id="KAK1458352.1"/>
    </source>
</evidence>
<dbReference type="EMBL" id="MPDP01000279">
    <property type="protein sequence ID" value="KAK1458352.1"/>
    <property type="molecule type" value="Genomic_DNA"/>
</dbReference>
<reference evidence="2" key="1">
    <citation type="submission" date="2016-11" db="EMBL/GenBank/DDBJ databases">
        <title>The genome sequence of Colletotrichum cuscutae.</title>
        <authorList>
            <person name="Baroncelli R."/>
        </authorList>
    </citation>
    <scope>NUCLEOTIDE SEQUENCE</scope>
    <source>
        <strain evidence="2">IMI 304802</strain>
    </source>
</reference>
<keyword evidence="1" id="KW-1133">Transmembrane helix</keyword>
<keyword evidence="3" id="KW-1185">Reference proteome</keyword>
<keyword evidence="1" id="KW-0812">Transmembrane</keyword>
<gene>
    <name evidence="2" type="ORF">CCUS01_09451</name>
</gene>
<organism evidence="2 3">
    <name type="scientific">Colletotrichum cuscutae</name>
    <dbReference type="NCBI Taxonomy" id="1209917"/>
    <lineage>
        <taxon>Eukaryota</taxon>
        <taxon>Fungi</taxon>
        <taxon>Dikarya</taxon>
        <taxon>Ascomycota</taxon>
        <taxon>Pezizomycotina</taxon>
        <taxon>Sordariomycetes</taxon>
        <taxon>Hypocreomycetidae</taxon>
        <taxon>Glomerellales</taxon>
        <taxon>Glomerellaceae</taxon>
        <taxon>Colletotrichum</taxon>
        <taxon>Colletotrichum acutatum species complex</taxon>
    </lineage>
</organism>
<evidence type="ECO:0000256" key="1">
    <source>
        <dbReference type="SAM" id="Phobius"/>
    </source>
</evidence>
<sequence length="118" mass="13004">MYRYSYVSLPCMLACLSPSMPLSRTSPLPGFYFHLQSLYSNVAPGENPCSTCCRPVILPRSLAHVFAATRFKTLLSHALPKIQLSSAWLCMCVWVCTAFIGAGAAVNKNSYWPCVMSC</sequence>
<evidence type="ECO:0000313" key="3">
    <source>
        <dbReference type="Proteomes" id="UP001239213"/>
    </source>
</evidence>
<feature type="transmembrane region" description="Helical" evidence="1">
    <location>
        <begin position="86"/>
        <end position="106"/>
    </location>
</feature>
<accession>A0AAI9UH91</accession>
<name>A0AAI9UH91_9PEZI</name>
<keyword evidence="1" id="KW-0472">Membrane</keyword>